<evidence type="ECO:0000313" key="6">
    <source>
        <dbReference type="EMBL" id="PUE02361.1"/>
    </source>
</evidence>
<dbReference type="GO" id="GO:0008757">
    <property type="term" value="F:S-adenosylmethionine-dependent methyltransferase activity"/>
    <property type="evidence" value="ECO:0007669"/>
    <property type="project" value="InterPro"/>
</dbReference>
<dbReference type="InterPro" id="IPR019734">
    <property type="entry name" value="TPR_rpt"/>
</dbReference>
<dbReference type="PANTHER" id="PTHR24422:SF19">
    <property type="entry name" value="CHEMOTAXIS PROTEIN METHYLTRANSFERASE"/>
    <property type="match status" value="1"/>
</dbReference>
<evidence type="ECO:0000256" key="2">
    <source>
        <dbReference type="ARBA" id="ARBA00022679"/>
    </source>
</evidence>
<reference evidence="6 7" key="1">
    <citation type="submission" date="2018-01" db="EMBL/GenBank/DDBJ databases">
        <title>Novel co-symbiosis in the lucinid bivalve Phacoides pectinatus.</title>
        <authorList>
            <person name="Lim S.J."/>
            <person name="Davis B.G."/>
            <person name="Gill D.E."/>
            <person name="Engel A.S."/>
            <person name="Anderson L.C."/>
            <person name="Campbell B.J."/>
        </authorList>
    </citation>
    <scope>NUCLEOTIDE SEQUENCE [LARGE SCALE GENOMIC DNA]</scope>
    <source>
        <strain evidence="6">N3_P5</strain>
    </source>
</reference>
<dbReference type="SUPFAM" id="SSF53335">
    <property type="entry name" value="S-adenosyl-L-methionine-dependent methyltransferases"/>
    <property type="match status" value="1"/>
</dbReference>
<dbReference type="EMBL" id="PQCO01000182">
    <property type="protein sequence ID" value="PUE02361.1"/>
    <property type="molecule type" value="Genomic_DNA"/>
</dbReference>
<organism evidence="6 7">
    <name type="scientific">Candidatus Sedimenticola endophacoides</name>
    <dbReference type="NCBI Taxonomy" id="2548426"/>
    <lineage>
        <taxon>Bacteria</taxon>
        <taxon>Pseudomonadati</taxon>
        <taxon>Pseudomonadota</taxon>
        <taxon>Gammaproteobacteria</taxon>
        <taxon>Chromatiales</taxon>
        <taxon>Sedimenticolaceae</taxon>
        <taxon>Sedimenticola</taxon>
    </lineage>
</organism>
<dbReference type="SUPFAM" id="SSF48452">
    <property type="entry name" value="TPR-like"/>
    <property type="match status" value="1"/>
</dbReference>
<gene>
    <name evidence="6" type="ORF">C3L24_06235</name>
</gene>
<evidence type="ECO:0000256" key="1">
    <source>
        <dbReference type="ARBA" id="ARBA00022603"/>
    </source>
</evidence>
<keyword evidence="1" id="KW-0489">Methyltransferase</keyword>
<proteinExistence type="predicted"/>
<dbReference type="InterPro" id="IPR000780">
    <property type="entry name" value="CheR_MeTrfase"/>
</dbReference>
<evidence type="ECO:0000313" key="7">
    <source>
        <dbReference type="Proteomes" id="UP000250928"/>
    </source>
</evidence>
<dbReference type="PROSITE" id="PS50123">
    <property type="entry name" value="CHER"/>
    <property type="match status" value="1"/>
</dbReference>
<dbReference type="SMART" id="SM00138">
    <property type="entry name" value="MeTrc"/>
    <property type="match status" value="1"/>
</dbReference>
<keyword evidence="2" id="KW-0808">Transferase</keyword>
<dbReference type="SMART" id="SM00028">
    <property type="entry name" value="TPR"/>
    <property type="match status" value="2"/>
</dbReference>
<dbReference type="Gene3D" id="1.25.40.10">
    <property type="entry name" value="Tetratricopeptide repeat domain"/>
    <property type="match status" value="1"/>
</dbReference>
<dbReference type="InterPro" id="IPR022642">
    <property type="entry name" value="CheR_C"/>
</dbReference>
<dbReference type="PRINTS" id="PR00996">
    <property type="entry name" value="CHERMTFRASE"/>
</dbReference>
<dbReference type="InterPro" id="IPR050903">
    <property type="entry name" value="Bact_Chemotaxis_MeTrfase"/>
</dbReference>
<dbReference type="Proteomes" id="UP000250928">
    <property type="component" value="Unassembled WGS sequence"/>
</dbReference>
<dbReference type="GO" id="GO:0032259">
    <property type="term" value="P:methylation"/>
    <property type="evidence" value="ECO:0007669"/>
    <property type="project" value="UniProtKB-KW"/>
</dbReference>
<dbReference type="InterPro" id="IPR011990">
    <property type="entry name" value="TPR-like_helical_dom_sf"/>
</dbReference>
<sequence>MRLLEQLPGDSGEWERLIGELTVNETYFFRDRGQFKLLRYVVLPKLIEGRRAHGRLRVWSAGCSTGEEIYSLAILLDHLLAGESGAWRLELYGTDIDARAIDHARRGCYRDWSFRGVDPQLQQGYFTSRGGEWTLLPRIHDMVRFHKANLLASVEYAPELPANDFDLILCRNVFIYFDREAIARVVGRLSAALAPDGYLLTGHNELFEQHLPQLETVVFPESVIYRRRGGAGEQPASAHPFPMAASRAPPKPPRPVSLTRRDSGRVPVVPDPARSAAAPTDLTRAQALYEQGAYAAAAEMAERAAGQRHDAYEGCCLRARCLANLARYEEALRVLEEALRLNDLAHEPYYLMAHIREAQGRTAEALGLLDRVIYLDPAFIPAYLDLAALHERMDNGARSRKLREVALRLIERLPLEAEVPPYSGLTVAELKAYVTELIGPPADTPSEDNRNRGGRP</sequence>
<name>A0A6N4DVX0_9GAMM</name>
<dbReference type="Pfam" id="PF01739">
    <property type="entry name" value="CheR"/>
    <property type="match status" value="1"/>
</dbReference>
<feature type="domain" description="CheR-type methyltransferase" evidence="5">
    <location>
        <begin position="1"/>
        <end position="230"/>
    </location>
</feature>
<evidence type="ECO:0000256" key="3">
    <source>
        <dbReference type="ARBA" id="ARBA00022691"/>
    </source>
</evidence>
<keyword evidence="3" id="KW-0949">S-adenosyl-L-methionine</keyword>
<feature type="region of interest" description="Disordered" evidence="4">
    <location>
        <begin position="229"/>
        <end position="277"/>
    </location>
</feature>
<evidence type="ECO:0000259" key="5">
    <source>
        <dbReference type="PROSITE" id="PS50123"/>
    </source>
</evidence>
<comment type="caution">
    <text evidence="6">The sequence shown here is derived from an EMBL/GenBank/DDBJ whole genome shotgun (WGS) entry which is preliminary data.</text>
</comment>
<dbReference type="CDD" id="cd02440">
    <property type="entry name" value="AdoMet_MTases"/>
    <property type="match status" value="1"/>
</dbReference>
<evidence type="ECO:0000256" key="4">
    <source>
        <dbReference type="SAM" id="MobiDB-lite"/>
    </source>
</evidence>
<dbReference type="InterPro" id="IPR029063">
    <property type="entry name" value="SAM-dependent_MTases_sf"/>
</dbReference>
<dbReference type="AlphaFoldDB" id="A0A6N4DVX0"/>
<accession>A0A6N4DVX0</accession>
<dbReference type="PANTHER" id="PTHR24422">
    <property type="entry name" value="CHEMOTAXIS PROTEIN METHYLTRANSFERASE"/>
    <property type="match status" value="1"/>
</dbReference>
<dbReference type="Gene3D" id="3.40.50.150">
    <property type="entry name" value="Vaccinia Virus protein VP39"/>
    <property type="match status" value="1"/>
</dbReference>
<protein>
    <recommendedName>
        <fullName evidence="5">CheR-type methyltransferase domain-containing protein</fullName>
    </recommendedName>
</protein>